<feature type="binding site" evidence="6">
    <location>
        <position position="102"/>
    </location>
    <ligand>
        <name>5-phospho-alpha-D-ribose 1-diphosphate</name>
        <dbReference type="ChEBI" id="CHEBI:58017"/>
        <note>ligand shared between dimeric partners</note>
    </ligand>
</feature>
<dbReference type="InterPro" id="IPR023031">
    <property type="entry name" value="OPRT"/>
</dbReference>
<evidence type="ECO:0000256" key="5">
    <source>
        <dbReference type="ARBA" id="ARBA00022975"/>
    </source>
</evidence>
<dbReference type="NCBIfam" id="TIGR00336">
    <property type="entry name" value="pyrE"/>
    <property type="match status" value="1"/>
</dbReference>
<dbReference type="SUPFAM" id="SSF53271">
    <property type="entry name" value="PRTase-like"/>
    <property type="match status" value="1"/>
</dbReference>
<dbReference type="InterPro" id="IPR000836">
    <property type="entry name" value="PRTase_dom"/>
</dbReference>
<evidence type="ECO:0000256" key="2">
    <source>
        <dbReference type="ARBA" id="ARBA00011971"/>
    </source>
</evidence>
<dbReference type="Proteomes" id="UP001596505">
    <property type="component" value="Unassembled WGS sequence"/>
</dbReference>
<protein>
    <recommendedName>
        <fullName evidence="2 6">Orotate phosphoribosyltransferase</fullName>
        <shortName evidence="6">OPRT</shortName>
        <shortName evidence="6">OPRTase</shortName>
        <ecNumber evidence="2 6">2.4.2.10</ecNumber>
    </recommendedName>
</protein>
<dbReference type="Pfam" id="PF00156">
    <property type="entry name" value="Pribosyltran"/>
    <property type="match status" value="1"/>
</dbReference>
<feature type="binding site" evidence="6">
    <location>
        <position position="96"/>
    </location>
    <ligand>
        <name>5-phospho-alpha-D-ribose 1-diphosphate</name>
        <dbReference type="ChEBI" id="CHEBI:58017"/>
        <note>ligand shared between dimeric partners</note>
    </ligand>
</feature>
<comment type="caution">
    <text evidence="8">The sequence shown here is derived from an EMBL/GenBank/DDBJ whole genome shotgun (WGS) entry which is preliminary data.</text>
</comment>
<feature type="domain" description="Phosphoribosyltransferase" evidence="7">
    <location>
        <begin position="51"/>
        <end position="152"/>
    </location>
</feature>
<sequence length="219" mass="24170">MTEQMTIAEKLLDINAVILKPNDPFTWSSGLKSPIYCDNRLTLGYPEIRNMVADYFVKVIKEKYPEAEVIAGTATAGIPHAAWISDRMNLPMAYVRGSAKSHGKKKQIEGQVLPGQKVVIIEDLISTGGSGIKAAEAIKEAGAEVLGVAAIFSYQLPKATENFEAHGLDWTTLTDFEHLIELAINKKIVTEQQLEQLKLWHQNPDSEEWYFAKNAGGGI</sequence>
<feature type="binding site" evidence="6">
    <location>
        <position position="100"/>
    </location>
    <ligand>
        <name>5-phospho-alpha-D-ribose 1-diphosphate</name>
        <dbReference type="ChEBI" id="CHEBI:58017"/>
        <note>ligand shared between dimeric partners</note>
    </ligand>
</feature>
<comment type="catalytic activity">
    <reaction evidence="6">
        <text>orotidine 5'-phosphate + diphosphate = orotate + 5-phospho-alpha-D-ribose 1-diphosphate</text>
        <dbReference type="Rhea" id="RHEA:10380"/>
        <dbReference type="ChEBI" id="CHEBI:30839"/>
        <dbReference type="ChEBI" id="CHEBI:33019"/>
        <dbReference type="ChEBI" id="CHEBI:57538"/>
        <dbReference type="ChEBI" id="CHEBI:58017"/>
        <dbReference type="EC" id="2.4.2.10"/>
    </reaction>
</comment>
<dbReference type="Gene3D" id="3.40.50.2020">
    <property type="match status" value="1"/>
</dbReference>
<dbReference type="HAMAP" id="MF_01208">
    <property type="entry name" value="PyrE"/>
    <property type="match status" value="1"/>
</dbReference>
<evidence type="ECO:0000313" key="9">
    <source>
        <dbReference type="Proteomes" id="UP001596505"/>
    </source>
</evidence>
<organism evidence="8 9">
    <name type="scientific">Scopulibacillus cellulosilyticus</name>
    <dbReference type="NCBI Taxonomy" id="2665665"/>
    <lineage>
        <taxon>Bacteria</taxon>
        <taxon>Bacillati</taxon>
        <taxon>Bacillota</taxon>
        <taxon>Bacilli</taxon>
        <taxon>Bacillales</taxon>
        <taxon>Sporolactobacillaceae</taxon>
        <taxon>Scopulibacillus</taxon>
    </lineage>
</organism>
<dbReference type="GO" id="GO:0004588">
    <property type="term" value="F:orotate phosphoribosyltransferase activity"/>
    <property type="evidence" value="ECO:0007669"/>
    <property type="project" value="UniProtKB-EC"/>
</dbReference>
<dbReference type="PANTHER" id="PTHR19278:SF9">
    <property type="entry name" value="URIDINE 5'-MONOPHOSPHATE SYNTHASE"/>
    <property type="match status" value="1"/>
</dbReference>
<name>A0ABW2PSV9_9BACL</name>
<accession>A0ABW2PSV9</accession>
<evidence type="ECO:0000259" key="7">
    <source>
        <dbReference type="Pfam" id="PF00156"/>
    </source>
</evidence>
<evidence type="ECO:0000256" key="4">
    <source>
        <dbReference type="ARBA" id="ARBA00022679"/>
    </source>
</evidence>
<comment type="pathway">
    <text evidence="1 6">Pyrimidine metabolism; UMP biosynthesis via de novo pathway; UMP from orotate: step 1/2.</text>
</comment>
<keyword evidence="4 6" id="KW-0808">Transferase</keyword>
<keyword evidence="9" id="KW-1185">Reference proteome</keyword>
<dbReference type="InterPro" id="IPR029057">
    <property type="entry name" value="PRTase-like"/>
</dbReference>
<keyword evidence="3 6" id="KW-0328">Glycosyltransferase</keyword>
<evidence type="ECO:0000256" key="6">
    <source>
        <dbReference type="HAMAP-Rule" id="MF_01208"/>
    </source>
</evidence>
<comment type="cofactor">
    <cofactor evidence="6">
        <name>Mg(2+)</name>
        <dbReference type="ChEBI" id="CHEBI:18420"/>
    </cofactor>
</comment>
<keyword evidence="5 6" id="KW-0665">Pyrimidine biosynthesis</keyword>
<feature type="binding site" evidence="6">
    <location>
        <position position="126"/>
    </location>
    <ligand>
        <name>orotate</name>
        <dbReference type="ChEBI" id="CHEBI:30839"/>
    </ligand>
</feature>
<dbReference type="EC" id="2.4.2.10" evidence="2 6"/>
<feature type="binding site" description="in other chain" evidence="6">
    <location>
        <begin position="122"/>
        <end position="130"/>
    </location>
    <ligand>
        <name>5-phospho-alpha-D-ribose 1-diphosphate</name>
        <dbReference type="ChEBI" id="CHEBI:58017"/>
        <note>ligand shared between dimeric partners</note>
    </ligand>
</feature>
<comment type="caution">
    <text evidence="6">Lacks conserved residue(s) required for the propagation of feature annotation.</text>
</comment>
<evidence type="ECO:0000313" key="8">
    <source>
        <dbReference type="EMBL" id="MFC7392493.1"/>
    </source>
</evidence>
<gene>
    <name evidence="6 8" type="primary">pyrE</name>
    <name evidence="8" type="ORF">ACFQRG_05800</name>
</gene>
<dbReference type="InterPro" id="IPR004467">
    <property type="entry name" value="Or_phspho_trans_dom"/>
</dbReference>
<keyword evidence="6" id="KW-0460">Magnesium</keyword>
<dbReference type="EMBL" id="JBHTCO010000004">
    <property type="protein sequence ID" value="MFC7392493.1"/>
    <property type="molecule type" value="Genomic_DNA"/>
</dbReference>
<evidence type="ECO:0000256" key="3">
    <source>
        <dbReference type="ARBA" id="ARBA00022676"/>
    </source>
</evidence>
<reference evidence="9" key="1">
    <citation type="journal article" date="2019" name="Int. J. Syst. Evol. Microbiol.">
        <title>The Global Catalogue of Microorganisms (GCM) 10K type strain sequencing project: providing services to taxonomists for standard genome sequencing and annotation.</title>
        <authorList>
            <consortium name="The Broad Institute Genomics Platform"/>
            <consortium name="The Broad Institute Genome Sequencing Center for Infectious Disease"/>
            <person name="Wu L."/>
            <person name="Ma J."/>
        </authorList>
    </citation>
    <scope>NUCLEOTIDE SEQUENCE [LARGE SCALE GENOMIC DNA]</scope>
    <source>
        <strain evidence="9">CGMCC 1.16305</strain>
    </source>
</reference>
<comment type="subunit">
    <text evidence="6">Homodimer.</text>
</comment>
<dbReference type="RefSeq" id="WP_380964656.1">
    <property type="nucleotide sequence ID" value="NZ_JBHTCO010000004.1"/>
</dbReference>
<comment type="function">
    <text evidence="6">Catalyzes the transfer of a ribosyl phosphate group from 5-phosphoribose 1-diphosphate to orotate, leading to the formation of orotidine monophosphate (OMP).</text>
</comment>
<dbReference type="CDD" id="cd06223">
    <property type="entry name" value="PRTases_typeI"/>
    <property type="match status" value="1"/>
</dbReference>
<evidence type="ECO:0000256" key="1">
    <source>
        <dbReference type="ARBA" id="ARBA00004889"/>
    </source>
</evidence>
<dbReference type="PANTHER" id="PTHR19278">
    <property type="entry name" value="OROTATE PHOSPHORIBOSYLTRANSFERASE"/>
    <property type="match status" value="1"/>
</dbReference>
<comment type="similarity">
    <text evidence="6">Belongs to the purine/pyrimidine phosphoribosyltransferase family. PyrE subfamily.</text>
</comment>
<proteinExistence type="inferred from homology"/>